<dbReference type="GO" id="GO:0003735">
    <property type="term" value="F:structural constituent of ribosome"/>
    <property type="evidence" value="ECO:0007669"/>
    <property type="project" value="InterPro"/>
</dbReference>
<reference evidence="5 6" key="1">
    <citation type="submission" date="2011-10" db="EMBL/GenBank/DDBJ databases">
        <authorList>
            <person name="Genoscope - CEA"/>
        </authorList>
    </citation>
    <scope>NUCLEOTIDE SEQUENCE [LARGE SCALE GENOMIC DNA]</scope>
    <source>
        <strain evidence="5 6">RCC 1105</strain>
    </source>
</reference>
<dbReference type="NCBIfam" id="TIGR01079">
    <property type="entry name" value="rplX_bact"/>
    <property type="match status" value="1"/>
</dbReference>
<organism evidence="5 6">
    <name type="scientific">Bathycoccus prasinos</name>
    <dbReference type="NCBI Taxonomy" id="41875"/>
    <lineage>
        <taxon>Eukaryota</taxon>
        <taxon>Viridiplantae</taxon>
        <taxon>Chlorophyta</taxon>
        <taxon>Mamiellophyceae</taxon>
        <taxon>Mamiellales</taxon>
        <taxon>Bathycoccaceae</taxon>
        <taxon>Bathycoccus</taxon>
    </lineage>
</organism>
<dbReference type="Proteomes" id="UP000198341">
    <property type="component" value="Chromosome 1"/>
</dbReference>
<dbReference type="InterPro" id="IPR005824">
    <property type="entry name" value="KOW"/>
</dbReference>
<dbReference type="CDD" id="cd06089">
    <property type="entry name" value="KOW_RPL26"/>
    <property type="match status" value="1"/>
</dbReference>
<dbReference type="AlphaFoldDB" id="K8EPT8"/>
<dbReference type="RefSeq" id="XP_007515531.1">
    <property type="nucleotide sequence ID" value="XM_007515469.1"/>
</dbReference>
<dbReference type="SUPFAM" id="SSF50104">
    <property type="entry name" value="Translation proteins SH3-like domain"/>
    <property type="match status" value="1"/>
</dbReference>
<dbReference type="GeneID" id="19018393"/>
<sequence length="176" mass="19369">MSASSSASAFRRSAKHVTKHVKACSNKLINKWKIFTGDRVIVTSGKDKGQIGQVTKVFRKENKLIVGGLNLVKKHVKPQPQPGEPNPPGQILSVEQPIHYSNVSLVDPNTGGRVRIQSSYLDDGTKVRVTKGRLSSQTFVPRPDQLLERKTPRGTGVGAKDTTEEFVRKVTYLGPR</sequence>
<evidence type="ECO:0000259" key="4">
    <source>
        <dbReference type="SMART" id="SM00739"/>
    </source>
</evidence>
<keyword evidence="3" id="KW-0687">Ribonucleoprotein</keyword>
<dbReference type="InterPro" id="IPR014722">
    <property type="entry name" value="Rib_uL2_dom2"/>
</dbReference>
<accession>K8EPT8</accession>
<evidence type="ECO:0000313" key="6">
    <source>
        <dbReference type="Proteomes" id="UP000198341"/>
    </source>
</evidence>
<dbReference type="InterPro" id="IPR057264">
    <property type="entry name" value="Ribosomal_uL24_C"/>
</dbReference>
<evidence type="ECO:0000256" key="2">
    <source>
        <dbReference type="ARBA" id="ARBA00022980"/>
    </source>
</evidence>
<dbReference type="STRING" id="41875.K8EPT8"/>
<gene>
    <name evidence="5" type="ORF">Bathy01g06580</name>
</gene>
<evidence type="ECO:0000256" key="3">
    <source>
        <dbReference type="ARBA" id="ARBA00023274"/>
    </source>
</evidence>
<feature type="domain" description="KOW" evidence="4">
    <location>
        <begin position="33"/>
        <end position="60"/>
    </location>
</feature>
<dbReference type="Gene3D" id="2.30.30.30">
    <property type="match status" value="1"/>
</dbReference>
<dbReference type="KEGG" id="bpg:Bathy01g06580"/>
<dbReference type="GO" id="GO:0005840">
    <property type="term" value="C:ribosome"/>
    <property type="evidence" value="ECO:0007669"/>
    <property type="project" value="UniProtKB-KW"/>
</dbReference>
<dbReference type="Pfam" id="PF17136">
    <property type="entry name" value="ribosomal_L24"/>
    <property type="match status" value="1"/>
</dbReference>
<dbReference type="HAMAP" id="MF_01326_B">
    <property type="entry name" value="Ribosomal_uL24_B"/>
    <property type="match status" value="1"/>
</dbReference>
<dbReference type="GO" id="GO:1990904">
    <property type="term" value="C:ribonucleoprotein complex"/>
    <property type="evidence" value="ECO:0007669"/>
    <property type="project" value="UniProtKB-KW"/>
</dbReference>
<keyword evidence="2 5" id="KW-0689">Ribosomal protein</keyword>
<comment type="similarity">
    <text evidence="1">Belongs to the universal ribosomal protein uL24 family.</text>
</comment>
<dbReference type="InterPro" id="IPR008991">
    <property type="entry name" value="Translation_prot_SH3-like_sf"/>
</dbReference>
<proteinExistence type="inferred from homology"/>
<dbReference type="GO" id="GO:0003723">
    <property type="term" value="F:RNA binding"/>
    <property type="evidence" value="ECO:0007669"/>
    <property type="project" value="InterPro"/>
</dbReference>
<evidence type="ECO:0000313" key="5">
    <source>
        <dbReference type="EMBL" id="CCO14410.1"/>
    </source>
</evidence>
<name>K8EPT8_9CHLO</name>
<dbReference type="Pfam" id="PF00467">
    <property type="entry name" value="KOW"/>
    <property type="match status" value="1"/>
</dbReference>
<dbReference type="InterPro" id="IPR003256">
    <property type="entry name" value="Ribosomal_uL24"/>
</dbReference>
<dbReference type="GO" id="GO:0006412">
    <property type="term" value="P:translation"/>
    <property type="evidence" value="ECO:0007669"/>
    <property type="project" value="InterPro"/>
</dbReference>
<protein>
    <submittedName>
        <fullName evidence="5">50S ribosomal protein L24</fullName>
    </submittedName>
</protein>
<dbReference type="PANTHER" id="PTHR12903">
    <property type="entry name" value="MITOCHONDRIAL RIBOSOMAL PROTEIN L24"/>
    <property type="match status" value="1"/>
</dbReference>
<evidence type="ECO:0000256" key="1">
    <source>
        <dbReference type="ARBA" id="ARBA00010618"/>
    </source>
</evidence>
<dbReference type="eggNOG" id="KOG1708">
    <property type="taxonomic scope" value="Eukaryota"/>
</dbReference>
<dbReference type="InterPro" id="IPR041988">
    <property type="entry name" value="Ribosomal_uL24_KOW"/>
</dbReference>
<keyword evidence="6" id="KW-1185">Reference proteome</keyword>
<dbReference type="OrthoDB" id="359154at2759"/>
<dbReference type="EMBL" id="FO082278">
    <property type="protein sequence ID" value="CCO14410.1"/>
    <property type="molecule type" value="Genomic_DNA"/>
</dbReference>
<dbReference type="SMART" id="SM00739">
    <property type="entry name" value="KOW"/>
    <property type="match status" value="1"/>
</dbReference>